<evidence type="ECO:0000256" key="1">
    <source>
        <dbReference type="SAM" id="MobiDB-lite"/>
    </source>
</evidence>
<accession>A0A6A5U2V2</accession>
<name>A0A6A5U2V2_9PLEO</name>
<feature type="compositionally biased region" description="Basic and acidic residues" evidence="1">
    <location>
        <begin position="247"/>
        <end position="264"/>
    </location>
</feature>
<feature type="region of interest" description="Disordered" evidence="1">
    <location>
        <begin position="167"/>
        <end position="188"/>
    </location>
</feature>
<dbReference type="Proteomes" id="UP000800035">
    <property type="component" value="Unassembled WGS sequence"/>
</dbReference>
<protein>
    <submittedName>
        <fullName evidence="2">Uncharacterized protein</fullName>
    </submittedName>
</protein>
<evidence type="ECO:0000313" key="3">
    <source>
        <dbReference type="Proteomes" id="UP000800035"/>
    </source>
</evidence>
<keyword evidence="3" id="KW-1185">Reference proteome</keyword>
<gene>
    <name evidence="2" type="ORF">CC80DRAFT_502593</name>
</gene>
<proteinExistence type="predicted"/>
<reference evidence="2" key="1">
    <citation type="journal article" date="2020" name="Stud. Mycol.">
        <title>101 Dothideomycetes genomes: a test case for predicting lifestyles and emergence of pathogens.</title>
        <authorList>
            <person name="Haridas S."/>
            <person name="Albert R."/>
            <person name="Binder M."/>
            <person name="Bloem J."/>
            <person name="Labutti K."/>
            <person name="Salamov A."/>
            <person name="Andreopoulos B."/>
            <person name="Baker S."/>
            <person name="Barry K."/>
            <person name="Bills G."/>
            <person name="Bluhm B."/>
            <person name="Cannon C."/>
            <person name="Castanera R."/>
            <person name="Culley D."/>
            <person name="Daum C."/>
            <person name="Ezra D."/>
            <person name="Gonzalez J."/>
            <person name="Henrissat B."/>
            <person name="Kuo A."/>
            <person name="Liang C."/>
            <person name="Lipzen A."/>
            <person name="Lutzoni F."/>
            <person name="Magnuson J."/>
            <person name="Mondo S."/>
            <person name="Nolan M."/>
            <person name="Ohm R."/>
            <person name="Pangilinan J."/>
            <person name="Park H.-J."/>
            <person name="Ramirez L."/>
            <person name="Alfaro M."/>
            <person name="Sun H."/>
            <person name="Tritt A."/>
            <person name="Yoshinaga Y."/>
            <person name="Zwiers L.-H."/>
            <person name="Turgeon B."/>
            <person name="Goodwin S."/>
            <person name="Spatafora J."/>
            <person name="Crous P."/>
            <person name="Grigoriev I."/>
        </authorList>
    </citation>
    <scope>NUCLEOTIDE SEQUENCE</scope>
    <source>
        <strain evidence="2">CBS 675.92</strain>
    </source>
</reference>
<dbReference type="EMBL" id="ML976986">
    <property type="protein sequence ID" value="KAF1958650.1"/>
    <property type="molecule type" value="Genomic_DNA"/>
</dbReference>
<dbReference type="AlphaFoldDB" id="A0A6A5U2V2"/>
<evidence type="ECO:0000313" key="2">
    <source>
        <dbReference type="EMBL" id="KAF1958650.1"/>
    </source>
</evidence>
<sequence length="277" mass="31850">MPPKPFCDEDPDGEEYHNCVLLSSCSNLGNHHRRHISCLTEISWHIRFNVYILNNNHSSSLRVSLGRPMGRHTKSSAYENSRFARYKRRCKWLFLDHKSVRGHLYRQYFNDFNNLTANNFATIHATRPWHIFKCEGRTYSFPTQSQSFEIRGHRCWSGSWRPHSNTDHHDNSLLLPTKTPPAETNGVKLGTRREKDGLQVAKEIAGEPVFEMPDSSVPVEIVGGHEMEAPGRQGVKQRSDFIEAENHLRKEKADPRLDNAEMKSSDGALVNQVETRS</sequence>
<feature type="region of interest" description="Disordered" evidence="1">
    <location>
        <begin position="247"/>
        <end position="277"/>
    </location>
</feature>
<organism evidence="2 3">
    <name type="scientific">Byssothecium circinans</name>
    <dbReference type="NCBI Taxonomy" id="147558"/>
    <lineage>
        <taxon>Eukaryota</taxon>
        <taxon>Fungi</taxon>
        <taxon>Dikarya</taxon>
        <taxon>Ascomycota</taxon>
        <taxon>Pezizomycotina</taxon>
        <taxon>Dothideomycetes</taxon>
        <taxon>Pleosporomycetidae</taxon>
        <taxon>Pleosporales</taxon>
        <taxon>Massarineae</taxon>
        <taxon>Massarinaceae</taxon>
        <taxon>Byssothecium</taxon>
    </lineage>
</organism>